<protein>
    <recommendedName>
        <fullName evidence="4">Membrane protein 6-pyruvoyl-tetrahydropterin synthase-related domain-containing protein</fullName>
    </recommendedName>
</protein>
<evidence type="ECO:0000256" key="1">
    <source>
        <dbReference type="SAM" id="Phobius"/>
    </source>
</evidence>
<feature type="transmembrane region" description="Helical" evidence="1">
    <location>
        <begin position="184"/>
        <end position="217"/>
    </location>
</feature>
<evidence type="ECO:0008006" key="4">
    <source>
        <dbReference type="Google" id="ProtNLM"/>
    </source>
</evidence>
<evidence type="ECO:0000313" key="3">
    <source>
        <dbReference type="Proteomes" id="UP000178526"/>
    </source>
</evidence>
<gene>
    <name evidence="2" type="ORF">A2042_06335</name>
</gene>
<feature type="transmembrane region" description="Helical" evidence="1">
    <location>
        <begin position="134"/>
        <end position="153"/>
    </location>
</feature>
<keyword evidence="1" id="KW-1133">Transmembrane helix</keyword>
<feature type="transmembrane region" description="Helical" evidence="1">
    <location>
        <begin position="349"/>
        <end position="368"/>
    </location>
</feature>
<name>A0A1F7RLS4_9BACT</name>
<proteinExistence type="predicted"/>
<feature type="transmembrane region" description="Helical" evidence="1">
    <location>
        <begin position="318"/>
        <end position="337"/>
    </location>
</feature>
<dbReference type="Proteomes" id="UP000178526">
    <property type="component" value="Unassembled WGS sequence"/>
</dbReference>
<feature type="transmembrane region" description="Helical" evidence="1">
    <location>
        <begin position="294"/>
        <end position="312"/>
    </location>
</feature>
<feature type="transmembrane region" description="Helical" evidence="1">
    <location>
        <begin position="105"/>
        <end position="122"/>
    </location>
</feature>
<dbReference type="EMBL" id="MGDB01000040">
    <property type="protein sequence ID" value="OGL42535.1"/>
    <property type="molecule type" value="Genomic_DNA"/>
</dbReference>
<feature type="transmembrane region" description="Helical" evidence="1">
    <location>
        <begin position="388"/>
        <end position="407"/>
    </location>
</feature>
<sequence length="626" mass="73509">MKIMNKKKYFFLFLLFLFQLGFIQCYLPFKEWFTNSPIYSDDFSIHYGCVLEEKEMLNHFGSLWSYNPFFRAGSITQSIITVDSKGWGVFVTLFPFLPTAISFKLYYILIILTVPFVCYLAARYFEFDVNESLLCSFLGVCFLHVSICIDFIYWGTGTYITSCYLSVLATSLFYNFLKSDKIKYLLLTILVSSLSLWAHFLSGFHLVFAFSVCLLAFIRKLKLKTIFLVICLVIVMFVIASPMVLPLIKFLDTKVPYYPWRPYFTDDPLVAVKVYFFQLIPFNKYKNIPFQKSAMVDIGLLLLSLLGFYYWWEKGEKQKLITLSGTFVILFSFAYYSSFFKAFIDLTPLRYVIAMNVFLLIPATAGLVKLYDSFLRQKPFSTKMASYIISFYFLFLLLSQPLYHLYIKKDFRLSTEMPNQIRELLQFITKNTTNEGRILVENSGWESNHQYYGTHLTFLFHPFTGRDFIGAEYSSDPFNDAFVSFYGGELFHRPLSEYTLNDLDSYFRLYNIKWIVCWSEKAVKLFEKFPDYITLVKKVDKFYIFEVKRKPSFFLKGEGEISVDTNKISLKNVQPGNGEIIISYHWMKYLKTLPEVKLEKIYLLKDPVGFIRIINPSRDVVIYNGY</sequence>
<keyword evidence="1" id="KW-0812">Transmembrane</keyword>
<feature type="transmembrane region" description="Helical" evidence="1">
    <location>
        <begin position="223"/>
        <end position="248"/>
    </location>
</feature>
<reference evidence="2 3" key="1">
    <citation type="journal article" date="2016" name="Nat. Commun.">
        <title>Thousands of microbial genomes shed light on interconnected biogeochemical processes in an aquifer system.</title>
        <authorList>
            <person name="Anantharaman K."/>
            <person name="Brown C.T."/>
            <person name="Hug L.A."/>
            <person name="Sharon I."/>
            <person name="Castelle C.J."/>
            <person name="Probst A.J."/>
            <person name="Thomas B.C."/>
            <person name="Singh A."/>
            <person name="Wilkins M.J."/>
            <person name="Karaoz U."/>
            <person name="Brodie E.L."/>
            <person name="Williams K.H."/>
            <person name="Hubbard S.S."/>
            <person name="Banfield J.F."/>
        </authorList>
    </citation>
    <scope>NUCLEOTIDE SEQUENCE [LARGE SCALE GENOMIC DNA]</scope>
</reference>
<dbReference type="AlphaFoldDB" id="A0A1F7RLS4"/>
<organism evidence="2 3">
    <name type="scientific">Candidatus Schekmanbacteria bacterium GWA2_38_11</name>
    <dbReference type="NCBI Taxonomy" id="1817876"/>
    <lineage>
        <taxon>Bacteria</taxon>
        <taxon>Candidatus Schekmaniibacteriota</taxon>
    </lineage>
</organism>
<evidence type="ECO:0000313" key="2">
    <source>
        <dbReference type="EMBL" id="OGL42535.1"/>
    </source>
</evidence>
<accession>A0A1F7RLS4</accession>
<keyword evidence="1" id="KW-0472">Membrane</keyword>
<comment type="caution">
    <text evidence="2">The sequence shown here is derived from an EMBL/GenBank/DDBJ whole genome shotgun (WGS) entry which is preliminary data.</text>
</comment>